<dbReference type="InterPro" id="IPR018321">
    <property type="entry name" value="Glucosamine6P_isomerase_CS"/>
</dbReference>
<evidence type="ECO:0000256" key="2">
    <source>
        <dbReference type="SAM" id="MobiDB-lite"/>
    </source>
</evidence>
<keyword evidence="3" id="KW-0812">Transmembrane</keyword>
<dbReference type="GO" id="GO:0004342">
    <property type="term" value="F:glucosamine-6-phosphate deaminase activity"/>
    <property type="evidence" value="ECO:0007669"/>
    <property type="project" value="UniProtKB-EC"/>
</dbReference>
<dbReference type="GO" id="GO:0019262">
    <property type="term" value="P:N-acetylneuraminate catabolic process"/>
    <property type="evidence" value="ECO:0007669"/>
    <property type="project" value="TreeGrafter"/>
</dbReference>
<feature type="compositionally biased region" description="Low complexity" evidence="2">
    <location>
        <begin position="443"/>
        <end position="467"/>
    </location>
</feature>
<reference evidence="4" key="2">
    <citation type="submission" date="2021-08" db="EMBL/GenBank/DDBJ databases">
        <authorList>
            <person name="Gostincar C."/>
            <person name="Sun X."/>
            <person name="Song Z."/>
            <person name="Gunde-Cimerman N."/>
        </authorList>
    </citation>
    <scope>NUCLEOTIDE SEQUENCE</scope>
    <source>
        <strain evidence="4">EXF-9298</strain>
    </source>
</reference>
<dbReference type="PANTHER" id="PTHR11280:SF5">
    <property type="entry name" value="GLUCOSAMINE-6-PHOSPHATE ISOMERASE"/>
    <property type="match status" value="1"/>
</dbReference>
<feature type="transmembrane region" description="Helical" evidence="3">
    <location>
        <begin position="578"/>
        <end position="602"/>
    </location>
</feature>
<protein>
    <submittedName>
        <fullName evidence="4">Glucosamine-6-phosphate isomerase</fullName>
    </submittedName>
</protein>
<dbReference type="EMBL" id="JAHFXS010000001">
    <property type="protein sequence ID" value="KAG9991580.1"/>
    <property type="molecule type" value="Genomic_DNA"/>
</dbReference>
<organism evidence="4 5">
    <name type="scientific">Aureobasidium melanogenum</name>
    <name type="common">Aureobasidium pullulans var. melanogenum</name>
    <dbReference type="NCBI Taxonomy" id="46634"/>
    <lineage>
        <taxon>Eukaryota</taxon>
        <taxon>Fungi</taxon>
        <taxon>Dikarya</taxon>
        <taxon>Ascomycota</taxon>
        <taxon>Pezizomycotina</taxon>
        <taxon>Dothideomycetes</taxon>
        <taxon>Dothideomycetidae</taxon>
        <taxon>Dothideales</taxon>
        <taxon>Saccotheciaceae</taxon>
        <taxon>Aureobasidium</taxon>
    </lineage>
</organism>
<dbReference type="GO" id="GO:0006043">
    <property type="term" value="P:glucosamine catabolic process"/>
    <property type="evidence" value="ECO:0007669"/>
    <property type="project" value="TreeGrafter"/>
</dbReference>
<keyword evidence="3" id="KW-1133">Transmembrane helix</keyword>
<name>A0A9P8G561_AURME</name>
<feature type="non-terminal residue" evidence="4">
    <location>
        <position position="1"/>
    </location>
</feature>
<reference evidence="4" key="1">
    <citation type="journal article" date="2021" name="J Fungi (Basel)">
        <title>Virulence traits and population genomics of the black yeast Aureobasidium melanogenum.</title>
        <authorList>
            <person name="Cernosa A."/>
            <person name="Sun X."/>
            <person name="Gostincar C."/>
            <person name="Fang C."/>
            <person name="Gunde-Cimerman N."/>
            <person name="Song Z."/>
        </authorList>
    </citation>
    <scope>NUCLEOTIDE SEQUENCE</scope>
    <source>
        <strain evidence="4">EXF-9298</strain>
    </source>
</reference>
<dbReference type="GO" id="GO:0005737">
    <property type="term" value="C:cytoplasm"/>
    <property type="evidence" value="ECO:0007669"/>
    <property type="project" value="TreeGrafter"/>
</dbReference>
<evidence type="ECO:0000313" key="5">
    <source>
        <dbReference type="Proteomes" id="UP000729357"/>
    </source>
</evidence>
<keyword evidence="5" id="KW-1185">Reference proteome</keyword>
<comment type="catalytic activity">
    <reaction evidence="1">
        <text>alpha-D-glucosamine 6-phosphate + H2O = beta-D-fructose 6-phosphate + NH4(+)</text>
        <dbReference type="Rhea" id="RHEA:12172"/>
        <dbReference type="ChEBI" id="CHEBI:15377"/>
        <dbReference type="ChEBI" id="CHEBI:28938"/>
        <dbReference type="ChEBI" id="CHEBI:57634"/>
        <dbReference type="ChEBI" id="CHEBI:75989"/>
        <dbReference type="EC" id="3.5.99.6"/>
    </reaction>
</comment>
<gene>
    <name evidence="4" type="ORF">KCU98_g56</name>
</gene>
<keyword evidence="3" id="KW-0472">Membrane</keyword>
<dbReference type="InterPro" id="IPR037171">
    <property type="entry name" value="NagB/RpiA_transferase-like"/>
</dbReference>
<dbReference type="AlphaFoldDB" id="A0A9P8G561"/>
<comment type="caution">
    <text evidence="4">The sequence shown here is derived from an EMBL/GenBank/DDBJ whole genome shotgun (WGS) entry which is preliminary data.</text>
</comment>
<accession>A0A9P8G561</accession>
<evidence type="ECO:0000256" key="1">
    <source>
        <dbReference type="ARBA" id="ARBA00000644"/>
    </source>
</evidence>
<dbReference type="GO" id="GO:0042802">
    <property type="term" value="F:identical protein binding"/>
    <property type="evidence" value="ECO:0007669"/>
    <property type="project" value="TreeGrafter"/>
</dbReference>
<feature type="region of interest" description="Disordered" evidence="2">
    <location>
        <begin position="435"/>
        <end position="486"/>
    </location>
</feature>
<dbReference type="Proteomes" id="UP000729357">
    <property type="component" value="Unassembled WGS sequence"/>
</dbReference>
<dbReference type="PANTHER" id="PTHR11280">
    <property type="entry name" value="GLUCOSAMINE-6-PHOSPHATE ISOMERASE"/>
    <property type="match status" value="1"/>
</dbReference>
<sequence length="607" mass="67167">LSTESLADSTSCRFFSVEGAMLTRVEEGKAWRPVRKFPRRKHEQMVHTRLDELETAVGRGTLYQCRVTTARLAPVSLTFHADISGTAYLAPIQPRLGPPHADASLRRLRRYQPNAPEWSIKTRDATTACWPGEYRGTTGQRRRLRLSGVLGFLFREPYLIVTIHHILLCVAFSSSRSASDIGQLLVFLLIQYNPMSALVHPSSLTAAQFSETHLFKSYHSYLQRCVLSFETTRTQLPHSLQAISLTVSRPLAQLQASHSCLVCLQAVHPKVYTRICDIQHGRIRRPPSRASRVVPQLHAECIAYEEKIKRAGGIELFLGGIGPDGHIAFNEPGSSLTSRTRVKTLAYDTIVANSRFFGGDIAKVPRMALTVGVQTHSRFRNVSKVVSTTYDDATLELQVKTVKYFKSIEQVASTQGFTQILPDISITTSKRDSIIEKLDSPRSPKSSSPFVITSSSTPTSPTSIYSTNKTLSINNKDASSQRSVTPEPVLDRMADRLPPPPSPANAKLSVYTPVQRPITPELVPDRMSDRLPRTPEMRAVTPELVPDRMADRLVRTPQVAGQGLDGLVVDELLLSNTLVLFGHVSLLMLASPILLVVVGAYFGRALS</sequence>
<keyword evidence="4" id="KW-0413">Isomerase</keyword>
<feature type="compositionally biased region" description="Polar residues" evidence="2">
    <location>
        <begin position="468"/>
        <end position="484"/>
    </location>
</feature>
<proteinExistence type="predicted"/>
<dbReference type="SUPFAM" id="SSF100950">
    <property type="entry name" value="NagB/RpiA/CoA transferase-like"/>
    <property type="match status" value="1"/>
</dbReference>
<evidence type="ECO:0000256" key="3">
    <source>
        <dbReference type="SAM" id="Phobius"/>
    </source>
</evidence>
<dbReference type="GO" id="GO:0006046">
    <property type="term" value="P:N-acetylglucosamine catabolic process"/>
    <property type="evidence" value="ECO:0007669"/>
    <property type="project" value="TreeGrafter"/>
</dbReference>
<feature type="non-terminal residue" evidence="4">
    <location>
        <position position="607"/>
    </location>
</feature>
<evidence type="ECO:0000313" key="4">
    <source>
        <dbReference type="EMBL" id="KAG9991580.1"/>
    </source>
</evidence>
<dbReference type="InterPro" id="IPR004547">
    <property type="entry name" value="Glucosamine6P_isomerase"/>
</dbReference>
<dbReference type="Gene3D" id="3.40.50.1360">
    <property type="match status" value="1"/>
</dbReference>
<dbReference type="PROSITE" id="PS01161">
    <property type="entry name" value="GLC_GALNAC_ISOMERASE"/>
    <property type="match status" value="1"/>
</dbReference>
<dbReference type="GO" id="GO:0016853">
    <property type="term" value="F:isomerase activity"/>
    <property type="evidence" value="ECO:0007669"/>
    <property type="project" value="UniProtKB-KW"/>
</dbReference>